<name>A0A8U0A0F9_9EURY</name>
<evidence type="ECO:0000256" key="6">
    <source>
        <dbReference type="ARBA" id="ARBA00023136"/>
    </source>
</evidence>
<dbReference type="PANTHER" id="PTHR39087:SF2">
    <property type="entry name" value="UPF0104 MEMBRANE PROTEIN MJ1595"/>
    <property type="match status" value="1"/>
</dbReference>
<evidence type="ECO:0000256" key="5">
    <source>
        <dbReference type="ARBA" id="ARBA00022989"/>
    </source>
</evidence>
<protein>
    <submittedName>
        <fullName evidence="8">Flippase-like domain-containing protein</fullName>
    </submittedName>
</protein>
<dbReference type="Proteomes" id="UP000831768">
    <property type="component" value="Chromosome"/>
</dbReference>
<evidence type="ECO:0000256" key="3">
    <source>
        <dbReference type="ARBA" id="ARBA00022475"/>
    </source>
</evidence>
<keyword evidence="6 7" id="KW-0472">Membrane</keyword>
<feature type="transmembrane region" description="Helical" evidence="7">
    <location>
        <begin position="9"/>
        <end position="27"/>
    </location>
</feature>
<feature type="transmembrane region" description="Helical" evidence="7">
    <location>
        <begin position="156"/>
        <end position="176"/>
    </location>
</feature>
<sequence length="337" mass="35565">MLKENARSIIAGFVGSLLVLAAMYWLIGVDQTVSKLSMANTGVLVFVFVGATCWIISWGLALRTVLGVLGSTISPLKSTAIFSGVLFANNVTPFGQAGGEPISGLLISRATDRRYETGLAAIASVDALNFIPSIVLAVCGMGYLFVTTTFVGDLRYAAGTVFALALLVPIGFYLGWQYRYRLEHATVAVITPIVRFIRHTLLRRKPLEEAAIERRIEGFFTAIERVGSTPRKLAFALGLSSLGWIAQAVCLWLSLFALDHAVSPSVVLIAVPLGAIAGVTPLPGGLGGVDLVLIGIISALVTINQPTIAAAVLIHRSAIYLFPTIVGGGITAAIASR</sequence>
<keyword evidence="5 7" id="KW-1133">Transmembrane helix</keyword>
<evidence type="ECO:0000256" key="2">
    <source>
        <dbReference type="ARBA" id="ARBA00011061"/>
    </source>
</evidence>
<keyword evidence="4 7" id="KW-0812">Transmembrane</keyword>
<dbReference type="Pfam" id="PF03706">
    <property type="entry name" value="LPG_synthase_TM"/>
    <property type="match status" value="1"/>
</dbReference>
<dbReference type="InterPro" id="IPR022791">
    <property type="entry name" value="L-PG_synthase/AglD"/>
</dbReference>
<comment type="similarity">
    <text evidence="2">Belongs to the UPF0104 family.</text>
</comment>
<feature type="transmembrane region" description="Helical" evidence="7">
    <location>
        <begin position="119"/>
        <end position="144"/>
    </location>
</feature>
<evidence type="ECO:0000256" key="4">
    <source>
        <dbReference type="ARBA" id="ARBA00022692"/>
    </source>
</evidence>
<feature type="transmembrane region" description="Helical" evidence="7">
    <location>
        <begin position="291"/>
        <end position="312"/>
    </location>
</feature>
<feature type="transmembrane region" description="Helical" evidence="7">
    <location>
        <begin position="318"/>
        <end position="335"/>
    </location>
</feature>
<dbReference type="GeneID" id="71928686"/>
<evidence type="ECO:0000313" key="9">
    <source>
        <dbReference type="Proteomes" id="UP000831768"/>
    </source>
</evidence>
<feature type="transmembrane region" description="Helical" evidence="7">
    <location>
        <begin position="261"/>
        <end position="279"/>
    </location>
</feature>
<evidence type="ECO:0000313" key="8">
    <source>
        <dbReference type="EMBL" id="UPM42580.1"/>
    </source>
</evidence>
<dbReference type="PANTHER" id="PTHR39087">
    <property type="entry name" value="UPF0104 MEMBRANE PROTEIN MJ1595"/>
    <property type="match status" value="1"/>
</dbReference>
<comment type="subcellular location">
    <subcellularLocation>
        <location evidence="1">Cell membrane</location>
        <topology evidence="1">Multi-pass membrane protein</topology>
    </subcellularLocation>
</comment>
<evidence type="ECO:0000256" key="1">
    <source>
        <dbReference type="ARBA" id="ARBA00004651"/>
    </source>
</evidence>
<dbReference type="NCBIfam" id="TIGR00374">
    <property type="entry name" value="flippase-like domain"/>
    <property type="match status" value="1"/>
</dbReference>
<keyword evidence="9" id="KW-1185">Reference proteome</keyword>
<gene>
    <name evidence="8" type="ORF">MW046_11525</name>
</gene>
<dbReference type="EMBL" id="CP096019">
    <property type="protein sequence ID" value="UPM42580.1"/>
    <property type="molecule type" value="Genomic_DNA"/>
</dbReference>
<proteinExistence type="inferred from homology"/>
<dbReference type="AlphaFoldDB" id="A0A8U0A0F9"/>
<accession>A0A8U0A0F9</accession>
<evidence type="ECO:0000256" key="7">
    <source>
        <dbReference type="SAM" id="Phobius"/>
    </source>
</evidence>
<feature type="transmembrane region" description="Helical" evidence="7">
    <location>
        <begin position="39"/>
        <end position="61"/>
    </location>
</feature>
<reference evidence="8" key="1">
    <citation type="submission" date="2022-04" db="EMBL/GenBank/DDBJ databases">
        <title>Halocatena sp. nov., isolated from a salt lake.</title>
        <authorList>
            <person name="Cui H.-L."/>
        </authorList>
    </citation>
    <scope>NUCLEOTIDE SEQUENCE</scope>
    <source>
        <strain evidence="8">AD-1</strain>
    </source>
</reference>
<keyword evidence="3" id="KW-1003">Cell membrane</keyword>
<dbReference type="RefSeq" id="WP_247993251.1">
    <property type="nucleotide sequence ID" value="NZ_CP096019.1"/>
</dbReference>
<feature type="transmembrane region" description="Helical" evidence="7">
    <location>
        <begin position="233"/>
        <end position="255"/>
    </location>
</feature>
<organism evidence="8 9">
    <name type="scientific">Halocatena salina</name>
    <dbReference type="NCBI Taxonomy" id="2934340"/>
    <lineage>
        <taxon>Archaea</taxon>
        <taxon>Methanobacteriati</taxon>
        <taxon>Methanobacteriota</taxon>
        <taxon>Stenosarchaea group</taxon>
        <taxon>Halobacteria</taxon>
        <taxon>Halobacteriales</taxon>
        <taxon>Natronomonadaceae</taxon>
        <taxon>Halocatena</taxon>
    </lineage>
</organism>
<dbReference type="GO" id="GO:0005886">
    <property type="term" value="C:plasma membrane"/>
    <property type="evidence" value="ECO:0007669"/>
    <property type="project" value="UniProtKB-SubCell"/>
</dbReference>
<dbReference type="KEGG" id="haad:MW046_11525"/>